<evidence type="ECO:0000256" key="4">
    <source>
        <dbReference type="ARBA" id="ARBA00022825"/>
    </source>
</evidence>
<evidence type="ECO:0000259" key="12">
    <source>
        <dbReference type="Pfam" id="PF23094"/>
    </source>
</evidence>
<organism evidence="13 14">
    <name type="scientific">Chrysophaeum taylorii</name>
    <dbReference type="NCBI Taxonomy" id="2483200"/>
    <lineage>
        <taxon>Eukaryota</taxon>
        <taxon>Sar</taxon>
        <taxon>Stramenopiles</taxon>
        <taxon>Ochrophyta</taxon>
        <taxon>Pelagophyceae</taxon>
        <taxon>Pelagomonadales</taxon>
        <taxon>Pelagomonadaceae</taxon>
        <taxon>Chrysophaeum</taxon>
    </lineage>
</organism>
<keyword evidence="14" id="KW-1185">Reference proteome</keyword>
<feature type="active site" description="Charge relay system" evidence="7">
    <location>
        <position position="146"/>
    </location>
</feature>
<proteinExistence type="inferred from homology"/>
<dbReference type="Pfam" id="PF23094">
    <property type="entry name" value="MBTPS1_3rd"/>
    <property type="match status" value="1"/>
</dbReference>
<evidence type="ECO:0000256" key="9">
    <source>
        <dbReference type="SAM" id="SignalP"/>
    </source>
</evidence>
<dbReference type="PANTHER" id="PTHR43806:SF7">
    <property type="entry name" value="MEMBRANE-BOUND TRANSCRIPTION FACTOR SITE-1 PROTEASE"/>
    <property type="match status" value="1"/>
</dbReference>
<dbReference type="PROSITE" id="PS00137">
    <property type="entry name" value="SUBTILASE_HIS"/>
    <property type="match status" value="1"/>
</dbReference>
<feature type="signal peptide" evidence="9">
    <location>
        <begin position="1"/>
        <end position="15"/>
    </location>
</feature>
<evidence type="ECO:0000256" key="6">
    <source>
        <dbReference type="ARBA" id="ARBA00023619"/>
    </source>
</evidence>
<gene>
    <name evidence="13" type="ORF">CTAYLR_009501</name>
</gene>
<evidence type="ECO:0000256" key="7">
    <source>
        <dbReference type="PROSITE-ProRule" id="PRU01240"/>
    </source>
</evidence>
<feature type="region of interest" description="Disordered" evidence="8">
    <location>
        <begin position="825"/>
        <end position="855"/>
    </location>
</feature>
<dbReference type="GO" id="GO:0005794">
    <property type="term" value="C:Golgi apparatus"/>
    <property type="evidence" value="ECO:0007669"/>
    <property type="project" value="TreeGrafter"/>
</dbReference>
<reference evidence="13" key="1">
    <citation type="submission" date="2023-01" db="EMBL/GenBank/DDBJ databases">
        <title>Metagenome sequencing of chrysophaentin producing Chrysophaeum taylorii.</title>
        <authorList>
            <person name="Davison J."/>
            <person name="Bewley C."/>
        </authorList>
    </citation>
    <scope>NUCLEOTIDE SEQUENCE</scope>
    <source>
        <strain evidence="13">NIES-1699</strain>
    </source>
</reference>
<feature type="active site" description="Charge relay system" evidence="7">
    <location>
        <position position="342"/>
    </location>
</feature>
<dbReference type="InterPro" id="IPR050131">
    <property type="entry name" value="Peptidase_S8_subtilisin-like"/>
</dbReference>
<protein>
    <recommendedName>
        <fullName evidence="6">subtilisin</fullName>
        <ecNumber evidence="6">3.4.21.62</ecNumber>
    </recommendedName>
</protein>
<dbReference type="InterPro" id="IPR057060">
    <property type="entry name" value="MBTPS1_3rd"/>
</dbReference>
<dbReference type="InterPro" id="IPR000209">
    <property type="entry name" value="Peptidase_S8/S53_dom"/>
</dbReference>
<dbReference type="Pfam" id="PF00082">
    <property type="entry name" value="Peptidase_S8"/>
    <property type="match status" value="1"/>
</dbReference>
<feature type="domain" description="MBTPS1 third" evidence="12">
    <location>
        <begin position="422"/>
        <end position="549"/>
    </location>
</feature>
<dbReference type="PANTHER" id="PTHR43806">
    <property type="entry name" value="PEPTIDASE S8"/>
    <property type="match status" value="1"/>
</dbReference>
<keyword evidence="9" id="KW-0732">Signal</keyword>
<dbReference type="Proteomes" id="UP001230188">
    <property type="component" value="Unassembled WGS sequence"/>
</dbReference>
<dbReference type="InterPro" id="IPR015500">
    <property type="entry name" value="Peptidase_S8_subtilisin-rel"/>
</dbReference>
<evidence type="ECO:0000256" key="8">
    <source>
        <dbReference type="SAM" id="MobiDB-lite"/>
    </source>
</evidence>
<name>A0AAD7U6G5_9STRA</name>
<comment type="similarity">
    <text evidence="1 7">Belongs to the peptidase S8 family.</text>
</comment>
<evidence type="ECO:0000259" key="11">
    <source>
        <dbReference type="Pfam" id="PF23090"/>
    </source>
</evidence>
<dbReference type="InterPro" id="IPR022398">
    <property type="entry name" value="Peptidase_S8_His-AS"/>
</dbReference>
<accession>A0AAD7U6G5</accession>
<evidence type="ECO:0000256" key="5">
    <source>
        <dbReference type="ARBA" id="ARBA00023529"/>
    </source>
</evidence>
<dbReference type="SUPFAM" id="SSF52743">
    <property type="entry name" value="Subtilisin-like"/>
    <property type="match status" value="1"/>
</dbReference>
<feature type="active site" description="Charge relay system" evidence="7">
    <location>
        <position position="178"/>
    </location>
</feature>
<dbReference type="AlphaFoldDB" id="A0AAD7U6G5"/>
<dbReference type="Gene3D" id="3.40.50.200">
    <property type="entry name" value="Peptidase S8/S53 domain"/>
    <property type="match status" value="1"/>
</dbReference>
<dbReference type="InterPro" id="IPR036852">
    <property type="entry name" value="Peptidase_S8/S53_dom_sf"/>
</dbReference>
<dbReference type="PROSITE" id="PS00138">
    <property type="entry name" value="SUBTILASE_SER"/>
    <property type="match status" value="1"/>
</dbReference>
<dbReference type="EMBL" id="JAQMWT010000688">
    <property type="protein sequence ID" value="KAJ8598114.1"/>
    <property type="molecule type" value="Genomic_DNA"/>
</dbReference>
<evidence type="ECO:0000313" key="14">
    <source>
        <dbReference type="Proteomes" id="UP001230188"/>
    </source>
</evidence>
<feature type="domain" description="MBTPS1 fourth" evidence="11">
    <location>
        <begin position="551"/>
        <end position="806"/>
    </location>
</feature>
<dbReference type="PROSITE" id="PS51892">
    <property type="entry name" value="SUBTILASE"/>
    <property type="match status" value="1"/>
</dbReference>
<evidence type="ECO:0000256" key="2">
    <source>
        <dbReference type="ARBA" id="ARBA00022670"/>
    </source>
</evidence>
<evidence type="ECO:0000259" key="10">
    <source>
        <dbReference type="Pfam" id="PF00082"/>
    </source>
</evidence>
<evidence type="ECO:0000256" key="3">
    <source>
        <dbReference type="ARBA" id="ARBA00022801"/>
    </source>
</evidence>
<feature type="chain" id="PRO_5041999756" description="subtilisin" evidence="9">
    <location>
        <begin position="16"/>
        <end position="867"/>
    </location>
</feature>
<feature type="domain" description="Peptidase S8/S53" evidence="10">
    <location>
        <begin position="137"/>
        <end position="399"/>
    </location>
</feature>
<dbReference type="Pfam" id="PF23090">
    <property type="entry name" value="MBTPS1_4th"/>
    <property type="match status" value="1"/>
</dbReference>
<dbReference type="InterPro" id="IPR057032">
    <property type="entry name" value="MBTPS1_4th"/>
</dbReference>
<dbReference type="EC" id="3.4.21.62" evidence="6"/>
<evidence type="ECO:0000256" key="1">
    <source>
        <dbReference type="ARBA" id="ARBA00011073"/>
    </source>
</evidence>
<keyword evidence="2 7" id="KW-0645">Protease</keyword>
<comment type="caution">
    <text evidence="13">The sequence shown here is derived from an EMBL/GenBank/DDBJ whole genome shotgun (WGS) entry which is preliminary data.</text>
</comment>
<dbReference type="GO" id="GO:0004252">
    <property type="term" value="F:serine-type endopeptidase activity"/>
    <property type="evidence" value="ECO:0007669"/>
    <property type="project" value="UniProtKB-UniRule"/>
</dbReference>
<keyword evidence="4 7" id="KW-0720">Serine protease</keyword>
<dbReference type="GO" id="GO:0006508">
    <property type="term" value="P:proteolysis"/>
    <property type="evidence" value="ECO:0007669"/>
    <property type="project" value="UniProtKB-KW"/>
</dbReference>
<sequence length="867" mass="94260">MVLVLLPAVCLGSTADWIVRFDEYKSVAAHFRSVGRVLGPAGRVWAPVHRGKRPHTDFCLIRLFEPAAGALRRMPGYRGATPERVIRKSALKRRSLAVSPRDFESEEEAREADVRRYGATVAPGKSAESLWALGFDGANASVAVFDTGVRWSAKHFRSPPVETINWTSEPTLEDKLGHGTFVASLVAGRCSECPGFAPSVKLHVHRVFTNDQISFTSWFLDAFNYVLWKQNVDVVNLSVGGPDFADAPFVDKIREVTAAGITVVSAIGNDGPTWGSLNSPADMPEVVGVGGTEAKAPDEIAKFSSRGRTLWDRRLKPDLVAPAAGVLGALVSGKCRAMHGTSVASPSVAGLAALIVSAAAISARADFGSSRNPAMVKQCLLETATPLGKPTSVYAQGAGAIDPKRAVLECAASYVPRVTAYPPALRWNECPTFSPHCEQPLFHTGMPAVANITILNGVGVAFRITRVRWTNDDDDDDDLVRVETKLSRRDGWMWPWVGALGVRATVTRDVETHHLLEGALEITVETLLGGGVRRERRDLRVPLSANVGPKPPRRKRLLWDATHSLNYPPAFAPRDSLKQQADLLDWNGDIPDTNFRSLYLHLVRDRGYAVDVLTKDFDCFDASNYGALLLVDSEDVFTDAERAKLRADVVSEGLAVFVVADWHSPALIEDAAFFDDNTQVRWTPVVGGANVPALNQLIAPFGLGIGDRVFEGSLPSRFCGGSCEFDSGNAIVRAPRGALVARATLNERKPHQPRRKRVNRDPPEDVVVLAATPKVAVFGDSGCLDDAHHSGGYYCWPLLDGVLAWLLDANRSFFPHDQQQVLHAPLDLGPPAASSPESTLFAKYSRPRAGGCDDDDDDDQFRWLRAA</sequence>
<comment type="catalytic activity">
    <reaction evidence="5">
        <text>Hydrolysis of proteins with broad specificity for peptide bonds, and a preference for a large uncharged residue in P1. Hydrolyzes peptide amides.</text>
        <dbReference type="EC" id="3.4.21.62"/>
    </reaction>
</comment>
<dbReference type="InterPro" id="IPR023828">
    <property type="entry name" value="Peptidase_S8_Ser-AS"/>
</dbReference>
<keyword evidence="3 7" id="KW-0378">Hydrolase</keyword>
<evidence type="ECO:0000313" key="13">
    <source>
        <dbReference type="EMBL" id="KAJ8598114.1"/>
    </source>
</evidence>
<dbReference type="PRINTS" id="PR00723">
    <property type="entry name" value="SUBTILISIN"/>
</dbReference>